<proteinExistence type="predicted"/>
<dbReference type="Gene3D" id="2.30.30.110">
    <property type="match status" value="1"/>
</dbReference>
<evidence type="ECO:0000313" key="2">
    <source>
        <dbReference type="Proteomes" id="UP000178099"/>
    </source>
</evidence>
<protein>
    <recommendedName>
        <fullName evidence="3">Toxin-antitoxin system protein</fullName>
    </recommendedName>
</protein>
<sequence>MTTIIKKFLEWMTVKEKLHNTNAEPPIVKERDLWWVSFGENVGSEVDGKSKLFSRPGIVIKKLARGFYLVAPTTSQKREGTWYVPIRQEGKNMFVCLHQIRTIDFRRLSSHFGTVDESDFKRVKEAFWKLYK</sequence>
<dbReference type="GO" id="GO:0003677">
    <property type="term" value="F:DNA binding"/>
    <property type="evidence" value="ECO:0007669"/>
    <property type="project" value="InterPro"/>
</dbReference>
<dbReference type="InterPro" id="IPR011067">
    <property type="entry name" value="Plasmid_toxin/cell-grow_inhib"/>
</dbReference>
<dbReference type="AlphaFoldDB" id="A0A1G2DG55"/>
<dbReference type="Proteomes" id="UP000178099">
    <property type="component" value="Unassembled WGS sequence"/>
</dbReference>
<evidence type="ECO:0008006" key="3">
    <source>
        <dbReference type="Google" id="ProtNLM"/>
    </source>
</evidence>
<dbReference type="Pfam" id="PF02452">
    <property type="entry name" value="PemK_toxin"/>
    <property type="match status" value="1"/>
</dbReference>
<organism evidence="1 2">
    <name type="scientific">Candidatus Lloydbacteria bacterium RIFCSPHIGHO2_02_FULL_51_22</name>
    <dbReference type="NCBI Taxonomy" id="1798663"/>
    <lineage>
        <taxon>Bacteria</taxon>
        <taxon>Candidatus Lloydiibacteriota</taxon>
    </lineage>
</organism>
<dbReference type="SUPFAM" id="SSF50118">
    <property type="entry name" value="Cell growth inhibitor/plasmid maintenance toxic component"/>
    <property type="match status" value="1"/>
</dbReference>
<comment type="caution">
    <text evidence="1">The sequence shown here is derived from an EMBL/GenBank/DDBJ whole genome shotgun (WGS) entry which is preliminary data.</text>
</comment>
<name>A0A1G2DG55_9BACT</name>
<dbReference type="EMBL" id="MHLN01000003">
    <property type="protein sequence ID" value="OGZ12615.1"/>
    <property type="molecule type" value="Genomic_DNA"/>
</dbReference>
<evidence type="ECO:0000313" key="1">
    <source>
        <dbReference type="EMBL" id="OGZ12615.1"/>
    </source>
</evidence>
<reference evidence="1 2" key="1">
    <citation type="journal article" date="2016" name="Nat. Commun.">
        <title>Thousands of microbial genomes shed light on interconnected biogeochemical processes in an aquifer system.</title>
        <authorList>
            <person name="Anantharaman K."/>
            <person name="Brown C.T."/>
            <person name="Hug L.A."/>
            <person name="Sharon I."/>
            <person name="Castelle C.J."/>
            <person name="Probst A.J."/>
            <person name="Thomas B.C."/>
            <person name="Singh A."/>
            <person name="Wilkins M.J."/>
            <person name="Karaoz U."/>
            <person name="Brodie E.L."/>
            <person name="Williams K.H."/>
            <person name="Hubbard S.S."/>
            <person name="Banfield J.F."/>
        </authorList>
    </citation>
    <scope>NUCLEOTIDE SEQUENCE [LARGE SCALE GENOMIC DNA]</scope>
</reference>
<dbReference type="InterPro" id="IPR003477">
    <property type="entry name" value="PemK-like"/>
</dbReference>
<gene>
    <name evidence="1" type="ORF">A3D67_04390</name>
</gene>
<accession>A0A1G2DG55</accession>